<organism evidence="2 3">
    <name type="scientific">Cohnella zeiphila</name>
    <dbReference type="NCBI Taxonomy" id="2761120"/>
    <lineage>
        <taxon>Bacteria</taxon>
        <taxon>Bacillati</taxon>
        <taxon>Bacillota</taxon>
        <taxon>Bacilli</taxon>
        <taxon>Bacillales</taxon>
        <taxon>Paenibacillaceae</taxon>
        <taxon>Cohnella</taxon>
    </lineage>
</organism>
<dbReference type="PANTHER" id="PTHR37305">
    <property type="entry name" value="INTEGRAL MEMBRANE PROTEIN-RELATED"/>
    <property type="match status" value="1"/>
</dbReference>
<keyword evidence="1" id="KW-0472">Membrane</keyword>
<keyword evidence="1" id="KW-1133">Transmembrane helix</keyword>
<dbReference type="AlphaFoldDB" id="A0A7X0VWH0"/>
<keyword evidence="1" id="KW-0812">Transmembrane</keyword>
<accession>A0A7X0VWH0</accession>
<keyword evidence="3" id="KW-1185">Reference proteome</keyword>
<feature type="transmembrane region" description="Helical" evidence="1">
    <location>
        <begin position="240"/>
        <end position="262"/>
    </location>
</feature>
<dbReference type="PANTHER" id="PTHR37305:SF1">
    <property type="entry name" value="MEMBRANE PROTEIN"/>
    <property type="match status" value="1"/>
</dbReference>
<evidence type="ECO:0000313" key="2">
    <source>
        <dbReference type="EMBL" id="MBB6732490.1"/>
    </source>
</evidence>
<feature type="transmembrane region" description="Helical" evidence="1">
    <location>
        <begin position="104"/>
        <end position="125"/>
    </location>
</feature>
<comment type="caution">
    <text evidence="2">The sequence shown here is derived from an EMBL/GenBank/DDBJ whole genome shotgun (WGS) entry which is preliminary data.</text>
</comment>
<proteinExistence type="predicted"/>
<feature type="transmembrane region" description="Helical" evidence="1">
    <location>
        <begin position="187"/>
        <end position="207"/>
    </location>
</feature>
<reference evidence="2 3" key="1">
    <citation type="submission" date="2020-08" db="EMBL/GenBank/DDBJ databases">
        <title>Cohnella phylogeny.</title>
        <authorList>
            <person name="Dunlap C."/>
        </authorList>
    </citation>
    <scope>NUCLEOTIDE SEQUENCE [LARGE SCALE GENOMIC DNA]</scope>
    <source>
        <strain evidence="2 3">CBP 2801</strain>
    </source>
</reference>
<feature type="transmembrane region" description="Helical" evidence="1">
    <location>
        <begin position="61"/>
        <end position="83"/>
    </location>
</feature>
<dbReference type="Proteomes" id="UP000564644">
    <property type="component" value="Unassembled WGS sequence"/>
</dbReference>
<protein>
    <submittedName>
        <fullName evidence="2">ABC transporter permease</fullName>
    </submittedName>
</protein>
<feature type="transmembrane region" description="Helical" evidence="1">
    <location>
        <begin position="160"/>
        <end position="180"/>
    </location>
</feature>
<evidence type="ECO:0000256" key="1">
    <source>
        <dbReference type="SAM" id="Phobius"/>
    </source>
</evidence>
<feature type="transmembrane region" description="Helical" evidence="1">
    <location>
        <begin position="21"/>
        <end position="41"/>
    </location>
</feature>
<evidence type="ECO:0000313" key="3">
    <source>
        <dbReference type="Proteomes" id="UP000564644"/>
    </source>
</evidence>
<dbReference type="EMBL" id="JACJVO010000020">
    <property type="protein sequence ID" value="MBB6732490.1"/>
    <property type="molecule type" value="Genomic_DNA"/>
</dbReference>
<name>A0A7X0VWH0_9BACL</name>
<sequence length="269" mass="29723">MVDFWKLVQNENMKIYLRLRTWIMLGIVVLVPILVTVIYVLVSTSDSANGWDMMKLQSSILFSLITIFTVVVASESVAGEFSTGTIKLLLIRPWSRATILLSKYISLLLFSILFSAVCFLFTWGINAALLGAGSDASSVIPATSGYAGHSPWAYMSMYYLYQWIQLVLVVTFSFMISSAFRSGGLSIGLSIFLLFAGNTVTGILSATTHKPWIKYILFSNTDLASYLDGGSPLPNFHMTLGFSLAVLAVYFIIFNAISWSVFMKRDVAA</sequence>
<dbReference type="Pfam" id="PF12730">
    <property type="entry name" value="ABC2_membrane_4"/>
    <property type="match status" value="1"/>
</dbReference>
<gene>
    <name evidence="2" type="ORF">H7C18_16335</name>
</gene>